<dbReference type="PANTHER" id="PTHR11407:SF36">
    <property type="entry name" value="GEO02684P1-RELATED"/>
    <property type="match status" value="1"/>
</dbReference>
<dbReference type="SUPFAM" id="SSF53955">
    <property type="entry name" value="Lysozyme-like"/>
    <property type="match status" value="1"/>
</dbReference>
<evidence type="ECO:0000256" key="1">
    <source>
        <dbReference type="ARBA" id="ARBA00000632"/>
    </source>
</evidence>
<protein>
    <recommendedName>
        <fullName evidence="2">lysozyme</fullName>
        <ecNumber evidence="2">3.2.1.17</ecNumber>
    </recommendedName>
</protein>
<name>A0AB39ZDJ5_DROSZ</name>
<evidence type="ECO:0000256" key="2">
    <source>
        <dbReference type="ARBA" id="ARBA00012732"/>
    </source>
</evidence>
<dbReference type="PRINTS" id="PR00135">
    <property type="entry name" value="LYZLACT"/>
</dbReference>
<keyword evidence="5 10" id="KW-0732">Signal</keyword>
<evidence type="ECO:0000256" key="8">
    <source>
        <dbReference type="ARBA" id="ARBA00023295"/>
    </source>
</evidence>
<evidence type="ECO:0000313" key="13">
    <source>
        <dbReference type="RefSeq" id="XP_016933606.2"/>
    </source>
</evidence>
<evidence type="ECO:0000256" key="9">
    <source>
        <dbReference type="RuleBase" id="RU004440"/>
    </source>
</evidence>
<keyword evidence="12" id="KW-1185">Reference proteome</keyword>
<dbReference type="InterPro" id="IPR023346">
    <property type="entry name" value="Lysozyme-like_dom_sf"/>
</dbReference>
<dbReference type="PROSITE" id="PS51348">
    <property type="entry name" value="GLYCOSYL_HYDROL_F22_2"/>
    <property type="match status" value="1"/>
</dbReference>
<dbReference type="PRINTS" id="PR00137">
    <property type="entry name" value="LYSOZYME"/>
</dbReference>
<reference evidence="13" key="1">
    <citation type="submission" date="2025-08" db="UniProtKB">
        <authorList>
            <consortium name="RefSeq"/>
        </authorList>
    </citation>
    <scope>IDENTIFICATION</scope>
</reference>
<gene>
    <name evidence="13" type="primary">LOC108012689</name>
</gene>
<feature type="signal peptide" evidence="10">
    <location>
        <begin position="1"/>
        <end position="20"/>
    </location>
</feature>
<dbReference type="GO" id="GO:0031640">
    <property type="term" value="P:killing of cells of another organism"/>
    <property type="evidence" value="ECO:0007669"/>
    <property type="project" value="UniProtKB-KW"/>
</dbReference>
<evidence type="ECO:0000256" key="7">
    <source>
        <dbReference type="ARBA" id="ARBA00023157"/>
    </source>
</evidence>
<accession>A0AB39ZDJ5</accession>
<dbReference type="RefSeq" id="XP_016933606.2">
    <property type="nucleotide sequence ID" value="XM_017078117.4"/>
</dbReference>
<keyword evidence="4" id="KW-0081">Bacteriolytic enzyme</keyword>
<comment type="similarity">
    <text evidence="9">Belongs to the glycosyl hydrolase 22 family.</text>
</comment>
<proteinExistence type="inferred from homology"/>
<dbReference type="Proteomes" id="UP001652628">
    <property type="component" value="Chromosome 3"/>
</dbReference>
<evidence type="ECO:0000256" key="5">
    <source>
        <dbReference type="ARBA" id="ARBA00022729"/>
    </source>
</evidence>
<dbReference type="InterPro" id="IPR019799">
    <property type="entry name" value="Glyco_hydro_22_CS"/>
</dbReference>
<evidence type="ECO:0000256" key="6">
    <source>
        <dbReference type="ARBA" id="ARBA00022801"/>
    </source>
</evidence>
<sequence>MMKSFLVICILVLTSSAILARKMDRCSLAKGMTKLGVPRDQLAKWACIAERESSFKTDAVGRSNPDGSISYGIFQLNDLYWCQPSNGKFSYNSCGTSCNKFLKDDINQSVRCAQKVLAQQGWSAWSSWKSCSGSLQSIDSCF</sequence>
<keyword evidence="3" id="KW-0929">Antimicrobial</keyword>
<dbReference type="EC" id="3.2.1.17" evidence="2"/>
<dbReference type="GO" id="GO:0003796">
    <property type="term" value="F:lysozyme activity"/>
    <property type="evidence" value="ECO:0007669"/>
    <property type="project" value="UniProtKB-EC"/>
</dbReference>
<dbReference type="CDD" id="cd16899">
    <property type="entry name" value="LYZ_C_invert"/>
    <property type="match status" value="1"/>
</dbReference>
<evidence type="ECO:0000256" key="4">
    <source>
        <dbReference type="ARBA" id="ARBA00022638"/>
    </source>
</evidence>
<evidence type="ECO:0000259" key="11">
    <source>
        <dbReference type="PROSITE" id="PS00128"/>
    </source>
</evidence>
<evidence type="ECO:0000256" key="10">
    <source>
        <dbReference type="SAM" id="SignalP"/>
    </source>
</evidence>
<dbReference type="InterPro" id="IPR001916">
    <property type="entry name" value="Glyco_hydro_22"/>
</dbReference>
<dbReference type="GO" id="GO:0042742">
    <property type="term" value="P:defense response to bacterium"/>
    <property type="evidence" value="ECO:0007669"/>
    <property type="project" value="UniProtKB-KW"/>
</dbReference>
<keyword evidence="7" id="KW-1015">Disulfide bond</keyword>
<keyword evidence="8" id="KW-0326">Glycosidase</keyword>
<dbReference type="AlphaFoldDB" id="A0AB39ZDJ5"/>
<dbReference type="Gene3D" id="1.10.530.10">
    <property type="match status" value="1"/>
</dbReference>
<organism evidence="12 13">
    <name type="scientific">Drosophila suzukii</name>
    <name type="common">Spotted-wing drosophila fruit fly</name>
    <dbReference type="NCBI Taxonomy" id="28584"/>
    <lineage>
        <taxon>Eukaryota</taxon>
        <taxon>Metazoa</taxon>
        <taxon>Ecdysozoa</taxon>
        <taxon>Arthropoda</taxon>
        <taxon>Hexapoda</taxon>
        <taxon>Insecta</taxon>
        <taxon>Pterygota</taxon>
        <taxon>Neoptera</taxon>
        <taxon>Endopterygota</taxon>
        <taxon>Diptera</taxon>
        <taxon>Brachycera</taxon>
        <taxon>Muscomorpha</taxon>
        <taxon>Ephydroidea</taxon>
        <taxon>Drosophilidae</taxon>
        <taxon>Drosophila</taxon>
        <taxon>Sophophora</taxon>
    </lineage>
</organism>
<evidence type="ECO:0000256" key="3">
    <source>
        <dbReference type="ARBA" id="ARBA00022529"/>
    </source>
</evidence>
<dbReference type="InterPro" id="IPR000974">
    <property type="entry name" value="Glyco_hydro_22_lys"/>
</dbReference>
<dbReference type="SMART" id="SM00263">
    <property type="entry name" value="LYZ1"/>
    <property type="match status" value="1"/>
</dbReference>
<dbReference type="GeneID" id="108012689"/>
<dbReference type="PROSITE" id="PS00128">
    <property type="entry name" value="GLYCOSYL_HYDROL_F22_1"/>
    <property type="match status" value="1"/>
</dbReference>
<comment type="catalytic activity">
    <reaction evidence="1">
        <text>Hydrolysis of (1-&gt;4)-beta-linkages between N-acetylmuramic acid and N-acetyl-D-glucosamine residues in a peptidoglycan and between N-acetyl-D-glucosamine residues in chitodextrins.</text>
        <dbReference type="EC" id="3.2.1.17"/>
    </reaction>
</comment>
<dbReference type="Pfam" id="PF00062">
    <property type="entry name" value="Lys"/>
    <property type="match status" value="1"/>
</dbReference>
<keyword evidence="6" id="KW-0378">Hydrolase</keyword>
<feature type="chain" id="PRO_5045153223" description="lysozyme" evidence="10">
    <location>
        <begin position="21"/>
        <end position="142"/>
    </location>
</feature>
<evidence type="ECO:0000313" key="12">
    <source>
        <dbReference type="Proteomes" id="UP001652628"/>
    </source>
</evidence>
<dbReference type="PANTHER" id="PTHR11407">
    <property type="entry name" value="LYSOZYME C"/>
    <property type="match status" value="1"/>
</dbReference>
<feature type="domain" description="Glycosyl hydrolases family 22 (GH22)" evidence="11">
    <location>
        <begin position="94"/>
        <end position="112"/>
    </location>
</feature>